<sequence>MQLRQGGEYVGRKKNKHAEFLVGQEKTVFLLREIVVSVHQPKMRGKKGATATSTRILPAGQYRVLLIANPVMGRKVADPAVAYWWQFIDESSPNCIVGTLNENVARHLMPAEEDASAKREDTPRAHQTSEDNDDLFSEEVAFATGTDG</sequence>
<dbReference type="EMBL" id="PCYI01000017">
    <property type="protein sequence ID" value="PIR44905.1"/>
    <property type="molecule type" value="Genomic_DNA"/>
</dbReference>
<organism evidence="2 3">
    <name type="scientific">Candidatus Vogelbacteria bacterium CG10_big_fil_rev_8_21_14_0_10_51_16</name>
    <dbReference type="NCBI Taxonomy" id="1975045"/>
    <lineage>
        <taxon>Bacteria</taxon>
        <taxon>Candidatus Vogeliibacteriota</taxon>
    </lineage>
</organism>
<dbReference type="Proteomes" id="UP000228767">
    <property type="component" value="Unassembled WGS sequence"/>
</dbReference>
<proteinExistence type="predicted"/>
<dbReference type="AlphaFoldDB" id="A0A2H0RGI3"/>
<feature type="region of interest" description="Disordered" evidence="1">
    <location>
        <begin position="111"/>
        <end position="137"/>
    </location>
</feature>
<comment type="caution">
    <text evidence="2">The sequence shown here is derived from an EMBL/GenBank/DDBJ whole genome shotgun (WGS) entry which is preliminary data.</text>
</comment>
<evidence type="ECO:0000256" key="1">
    <source>
        <dbReference type="SAM" id="MobiDB-lite"/>
    </source>
</evidence>
<evidence type="ECO:0000313" key="2">
    <source>
        <dbReference type="EMBL" id="PIR44905.1"/>
    </source>
</evidence>
<protein>
    <submittedName>
        <fullName evidence="2">Uncharacterized protein</fullName>
    </submittedName>
</protein>
<name>A0A2H0RGI3_9BACT</name>
<reference evidence="2 3" key="1">
    <citation type="submission" date="2017-09" db="EMBL/GenBank/DDBJ databases">
        <title>Depth-based differentiation of microbial function through sediment-hosted aquifers and enrichment of novel symbionts in the deep terrestrial subsurface.</title>
        <authorList>
            <person name="Probst A.J."/>
            <person name="Ladd B."/>
            <person name="Jarett J.K."/>
            <person name="Geller-Mcgrath D.E."/>
            <person name="Sieber C.M."/>
            <person name="Emerson J.B."/>
            <person name="Anantharaman K."/>
            <person name="Thomas B.C."/>
            <person name="Malmstrom R."/>
            <person name="Stieglmeier M."/>
            <person name="Klingl A."/>
            <person name="Woyke T."/>
            <person name="Ryan C.M."/>
            <person name="Banfield J.F."/>
        </authorList>
    </citation>
    <scope>NUCLEOTIDE SEQUENCE [LARGE SCALE GENOMIC DNA]</scope>
    <source>
        <strain evidence="2">CG10_big_fil_rev_8_21_14_0_10_51_16</strain>
    </source>
</reference>
<accession>A0A2H0RGI3</accession>
<gene>
    <name evidence="2" type="ORF">COV10_02410</name>
</gene>
<feature type="compositionally biased region" description="Basic and acidic residues" evidence="1">
    <location>
        <begin position="115"/>
        <end position="129"/>
    </location>
</feature>
<evidence type="ECO:0000313" key="3">
    <source>
        <dbReference type="Proteomes" id="UP000228767"/>
    </source>
</evidence>